<comment type="caution">
    <text evidence="1">The sequence shown here is derived from an EMBL/GenBank/DDBJ whole genome shotgun (WGS) entry which is preliminary data.</text>
</comment>
<proteinExistence type="predicted"/>
<dbReference type="Proteomes" id="UP000010931">
    <property type="component" value="Unassembled WGS sequence"/>
</dbReference>
<evidence type="ECO:0000313" key="2">
    <source>
        <dbReference type="Proteomes" id="UP000010931"/>
    </source>
</evidence>
<protein>
    <submittedName>
        <fullName evidence="1">Uncharacterized protein</fullName>
    </submittedName>
</protein>
<dbReference type="AlphaFoldDB" id="L7F9S0"/>
<reference evidence="1 2" key="1">
    <citation type="journal article" date="2011" name="Plasmid">
        <title>Streptomyces turgidiscabies Car8 contains a modular pathogenicity island that shares virulence genes with other actinobacterial plant pathogens.</title>
        <authorList>
            <person name="Huguet-Tapia J.C."/>
            <person name="Badger J.H."/>
            <person name="Loria R."/>
            <person name="Pettis G.S."/>
        </authorList>
    </citation>
    <scope>NUCLEOTIDE SEQUENCE [LARGE SCALE GENOMIC DNA]</scope>
    <source>
        <strain evidence="1 2">Car8</strain>
    </source>
</reference>
<evidence type="ECO:0000313" key="1">
    <source>
        <dbReference type="EMBL" id="ELP67796.1"/>
    </source>
</evidence>
<gene>
    <name evidence="1" type="ORF">STRTUCAR8_09988</name>
</gene>
<name>L7F9S0_STRT8</name>
<keyword evidence="2" id="KW-1185">Reference proteome</keyword>
<organism evidence="1 2">
    <name type="scientific">Streptomyces turgidiscabies (strain Car8)</name>
    <dbReference type="NCBI Taxonomy" id="698760"/>
    <lineage>
        <taxon>Bacteria</taxon>
        <taxon>Bacillati</taxon>
        <taxon>Actinomycetota</taxon>
        <taxon>Actinomycetes</taxon>
        <taxon>Kitasatosporales</taxon>
        <taxon>Streptomycetaceae</taxon>
        <taxon>Streptomyces</taxon>
    </lineage>
</organism>
<dbReference type="EMBL" id="AEJB01000266">
    <property type="protein sequence ID" value="ELP67796.1"/>
    <property type="molecule type" value="Genomic_DNA"/>
</dbReference>
<sequence>MLLCLGGQIVDNAADGLRHLAAEGDLSEPVAPRLLRMT</sequence>
<accession>L7F9S0</accession>